<dbReference type="RefSeq" id="WP_167014633.1">
    <property type="nucleotide sequence ID" value="NZ_VWXF01000004.1"/>
</dbReference>
<protein>
    <submittedName>
        <fullName evidence="4">GNAT family N-acetyltransferase</fullName>
    </submittedName>
</protein>
<comment type="caution">
    <text evidence="4">The sequence shown here is derived from an EMBL/GenBank/DDBJ whole genome shotgun (WGS) entry which is preliminary data.</text>
</comment>
<accession>A0ABX0R9Y4</accession>
<evidence type="ECO:0000313" key="5">
    <source>
        <dbReference type="Proteomes" id="UP001515683"/>
    </source>
</evidence>
<name>A0ABX0R9Y4_9GAMM</name>
<dbReference type="PANTHER" id="PTHR43877:SF2">
    <property type="entry name" value="AMINOALKYLPHOSPHONATE N-ACETYLTRANSFERASE-RELATED"/>
    <property type="match status" value="1"/>
</dbReference>
<evidence type="ECO:0000256" key="1">
    <source>
        <dbReference type="ARBA" id="ARBA00022679"/>
    </source>
</evidence>
<reference evidence="4 5" key="1">
    <citation type="journal article" date="2019" name="bioRxiv">
        <title>Bacteria contribute to plant secondary compound degradation in a generalist herbivore system.</title>
        <authorList>
            <person name="Francoeur C.B."/>
            <person name="Khadempour L."/>
            <person name="Moreira-Soto R.D."/>
            <person name="Gotting K."/>
            <person name="Book A.J."/>
            <person name="Pinto-Tomas A.A."/>
            <person name="Keefover-Ring K."/>
            <person name="Currie C.R."/>
        </authorList>
    </citation>
    <scope>NUCLEOTIDE SEQUENCE [LARGE SCALE GENOMIC DNA]</scope>
    <source>
        <strain evidence="4">Acro-835</strain>
    </source>
</reference>
<dbReference type="Pfam" id="PF00583">
    <property type="entry name" value="Acetyltransf_1"/>
    <property type="match status" value="1"/>
</dbReference>
<gene>
    <name evidence="4" type="ORF">F3J40_11230</name>
</gene>
<organism evidence="4 5">
    <name type="scientific">Candidatus Pantoea multigeneris</name>
    <dbReference type="NCBI Taxonomy" id="2608357"/>
    <lineage>
        <taxon>Bacteria</taxon>
        <taxon>Pseudomonadati</taxon>
        <taxon>Pseudomonadota</taxon>
        <taxon>Gammaproteobacteria</taxon>
        <taxon>Enterobacterales</taxon>
        <taxon>Erwiniaceae</taxon>
        <taxon>Pantoea</taxon>
    </lineage>
</organism>
<proteinExistence type="predicted"/>
<evidence type="ECO:0000259" key="3">
    <source>
        <dbReference type="PROSITE" id="PS51186"/>
    </source>
</evidence>
<sequence length="183" mass="20548">MHHDATAEHLLSIRPATAQDNITALTQLLHRAYQRLGKMGLRYMAVDQTEAVTQERMAQGTCLLAFYQGSLCGTILLRNAQQTNGCPWYNQPQVASIGQFAVDPDLQAQGIGWRLMQAAAQLARESGAKELALDTAEQAEHLVGWYQRLGYRFIETVQWGHTNYRSVILSLKLHQETPEVRSL</sequence>
<dbReference type="SUPFAM" id="SSF55729">
    <property type="entry name" value="Acyl-CoA N-acyltransferases (Nat)"/>
    <property type="match status" value="1"/>
</dbReference>
<dbReference type="InterPro" id="IPR000182">
    <property type="entry name" value="GNAT_dom"/>
</dbReference>
<feature type="domain" description="N-acetyltransferase" evidence="3">
    <location>
        <begin position="11"/>
        <end position="174"/>
    </location>
</feature>
<dbReference type="PANTHER" id="PTHR43877">
    <property type="entry name" value="AMINOALKYLPHOSPHONATE N-ACETYLTRANSFERASE-RELATED-RELATED"/>
    <property type="match status" value="1"/>
</dbReference>
<evidence type="ECO:0000313" key="4">
    <source>
        <dbReference type="EMBL" id="NIF22170.1"/>
    </source>
</evidence>
<evidence type="ECO:0000256" key="2">
    <source>
        <dbReference type="ARBA" id="ARBA00023315"/>
    </source>
</evidence>
<dbReference type="Proteomes" id="UP001515683">
    <property type="component" value="Unassembled WGS sequence"/>
</dbReference>
<dbReference type="InterPro" id="IPR016181">
    <property type="entry name" value="Acyl_CoA_acyltransferase"/>
</dbReference>
<keyword evidence="5" id="KW-1185">Reference proteome</keyword>
<dbReference type="PROSITE" id="PS51186">
    <property type="entry name" value="GNAT"/>
    <property type="match status" value="1"/>
</dbReference>
<keyword evidence="1" id="KW-0808">Transferase</keyword>
<dbReference type="InterPro" id="IPR050832">
    <property type="entry name" value="Bact_Acetyltransf"/>
</dbReference>
<dbReference type="EMBL" id="VWXF01000004">
    <property type="protein sequence ID" value="NIF22170.1"/>
    <property type="molecule type" value="Genomic_DNA"/>
</dbReference>
<keyword evidence="2" id="KW-0012">Acyltransferase</keyword>
<dbReference type="CDD" id="cd04301">
    <property type="entry name" value="NAT_SF"/>
    <property type="match status" value="1"/>
</dbReference>
<dbReference type="Gene3D" id="3.40.630.30">
    <property type="match status" value="1"/>
</dbReference>